<evidence type="ECO:0000313" key="1">
    <source>
        <dbReference type="EMBL" id="GAW90961.1"/>
    </source>
</evidence>
<gene>
    <name evidence="1" type="ORF">KKC1_01230</name>
</gene>
<reference evidence="2" key="1">
    <citation type="journal article" date="2017" name="Appl. Environ. Microbiol.">
        <title>Genomic analysis of Calderihabitans maritimus KKC1, a thermophilic hydrogenogenic carboxydotrophic bacterium isolated from marine sediment.</title>
        <authorList>
            <person name="Omae K."/>
            <person name="Yoneda Y."/>
            <person name="Fukuyama Y."/>
            <person name="Yoshida T."/>
            <person name="Sako Y."/>
        </authorList>
    </citation>
    <scope>NUCLEOTIDE SEQUENCE [LARGE SCALE GENOMIC DNA]</scope>
    <source>
        <strain evidence="2">KKC1</strain>
    </source>
</reference>
<organism evidence="1 2">
    <name type="scientific">Calderihabitans maritimus</name>
    <dbReference type="NCBI Taxonomy" id="1246530"/>
    <lineage>
        <taxon>Bacteria</taxon>
        <taxon>Bacillati</taxon>
        <taxon>Bacillota</taxon>
        <taxon>Clostridia</taxon>
        <taxon>Neomoorellales</taxon>
        <taxon>Calderihabitantaceae</taxon>
        <taxon>Calderihabitans</taxon>
    </lineage>
</organism>
<dbReference type="RefSeq" id="WP_088552564.1">
    <property type="nucleotide sequence ID" value="NZ_BDGJ01000002.1"/>
</dbReference>
<dbReference type="AlphaFoldDB" id="A0A1Z5HNR1"/>
<accession>A0A1Z5HNR1</accession>
<keyword evidence="2" id="KW-1185">Reference proteome</keyword>
<dbReference type="Proteomes" id="UP000197032">
    <property type="component" value="Unassembled WGS sequence"/>
</dbReference>
<protein>
    <submittedName>
        <fullName evidence="1">Uncharacterized protein</fullName>
    </submittedName>
</protein>
<evidence type="ECO:0000313" key="2">
    <source>
        <dbReference type="Proteomes" id="UP000197032"/>
    </source>
</evidence>
<proteinExistence type="predicted"/>
<sequence>MYNLKDCDESHYEMVLLRLVREIETARWALYEIKKGSKIGKILKDIIFLISTEPRLKEETNCIDVGWLAERLVATGFDENLVTQVITRLFSPKTGH</sequence>
<name>A0A1Z5HNR1_9FIRM</name>
<dbReference type="EMBL" id="BDGJ01000002">
    <property type="protein sequence ID" value="GAW90961.1"/>
    <property type="molecule type" value="Genomic_DNA"/>
</dbReference>
<comment type="caution">
    <text evidence="1">The sequence shown here is derived from an EMBL/GenBank/DDBJ whole genome shotgun (WGS) entry which is preliminary data.</text>
</comment>